<reference evidence="2" key="1">
    <citation type="submission" date="2020-02" db="EMBL/GenBank/DDBJ databases">
        <authorList>
            <person name="Meier V. D."/>
        </authorList>
    </citation>
    <scope>NUCLEOTIDE SEQUENCE</scope>
    <source>
        <strain evidence="2">AVDCRST_MAG37</strain>
    </source>
</reference>
<dbReference type="EMBL" id="CADCVD010000002">
    <property type="protein sequence ID" value="CAA9422276.1"/>
    <property type="molecule type" value="Genomic_DNA"/>
</dbReference>
<accession>A0A6J4PXF5</accession>
<dbReference type="AlphaFoldDB" id="A0A6J4PXF5"/>
<gene>
    <name evidence="2" type="ORF">AVDCRST_MAG37-24</name>
</gene>
<name>A0A6J4PXF5_9ACTN</name>
<evidence type="ECO:0000256" key="1">
    <source>
        <dbReference type="SAM" id="MobiDB-lite"/>
    </source>
</evidence>
<organism evidence="2">
    <name type="scientific">uncultured Rubrobacteraceae bacterium</name>
    <dbReference type="NCBI Taxonomy" id="349277"/>
    <lineage>
        <taxon>Bacteria</taxon>
        <taxon>Bacillati</taxon>
        <taxon>Actinomycetota</taxon>
        <taxon>Rubrobacteria</taxon>
        <taxon>Rubrobacterales</taxon>
        <taxon>Rubrobacteraceae</taxon>
        <taxon>environmental samples</taxon>
    </lineage>
</organism>
<feature type="non-terminal residue" evidence="2">
    <location>
        <position position="46"/>
    </location>
</feature>
<feature type="non-terminal residue" evidence="2">
    <location>
        <position position="1"/>
    </location>
</feature>
<sequence>GPEQALTERPRSRGRGAGGSAAGTLEHSRHGTSASRAARPAGRRGP</sequence>
<evidence type="ECO:0000313" key="2">
    <source>
        <dbReference type="EMBL" id="CAA9422276.1"/>
    </source>
</evidence>
<proteinExistence type="predicted"/>
<feature type="region of interest" description="Disordered" evidence="1">
    <location>
        <begin position="1"/>
        <end position="46"/>
    </location>
</feature>
<feature type="compositionally biased region" description="Basic and acidic residues" evidence="1">
    <location>
        <begin position="1"/>
        <end position="11"/>
    </location>
</feature>
<protein>
    <submittedName>
        <fullName evidence="2">Uncharacterized protein</fullName>
    </submittedName>
</protein>